<feature type="transmembrane region" description="Helical" evidence="8">
    <location>
        <begin position="303"/>
        <end position="326"/>
    </location>
</feature>
<dbReference type="SUPFAM" id="SSF103473">
    <property type="entry name" value="MFS general substrate transporter"/>
    <property type="match status" value="1"/>
</dbReference>
<dbReference type="PANTHER" id="PTHR42718">
    <property type="entry name" value="MAJOR FACILITATOR SUPERFAMILY MULTIDRUG TRANSPORTER MFSC"/>
    <property type="match status" value="1"/>
</dbReference>
<dbReference type="AlphaFoldDB" id="A0AAE2VV05"/>
<feature type="domain" description="Major facilitator superfamily (MFS) profile" evidence="9">
    <location>
        <begin position="8"/>
        <end position="391"/>
    </location>
</feature>
<evidence type="ECO:0000256" key="3">
    <source>
        <dbReference type="ARBA" id="ARBA00022448"/>
    </source>
</evidence>
<feature type="transmembrane region" description="Helical" evidence="8">
    <location>
        <begin position="99"/>
        <end position="119"/>
    </location>
</feature>
<keyword evidence="11" id="KW-1185">Reference proteome</keyword>
<keyword evidence="5 8" id="KW-0812">Transmembrane</keyword>
<feature type="transmembrane region" description="Helical" evidence="8">
    <location>
        <begin position="12"/>
        <end position="30"/>
    </location>
</feature>
<dbReference type="Gene3D" id="1.20.1720.10">
    <property type="entry name" value="Multidrug resistance protein D"/>
    <property type="match status" value="1"/>
</dbReference>
<dbReference type="InterPro" id="IPR004812">
    <property type="entry name" value="Efflux_drug-R_Bcr/CmlA"/>
</dbReference>
<feature type="transmembrane region" description="Helical" evidence="8">
    <location>
        <begin position="208"/>
        <end position="226"/>
    </location>
</feature>
<feature type="transmembrane region" description="Helical" evidence="8">
    <location>
        <begin position="159"/>
        <end position="179"/>
    </location>
</feature>
<feature type="transmembrane region" description="Helical" evidence="8">
    <location>
        <begin position="338"/>
        <end position="359"/>
    </location>
</feature>
<dbReference type="GO" id="GO:1990961">
    <property type="term" value="P:xenobiotic detoxification by transmembrane export across the plasma membrane"/>
    <property type="evidence" value="ECO:0007669"/>
    <property type="project" value="InterPro"/>
</dbReference>
<dbReference type="PROSITE" id="PS00216">
    <property type="entry name" value="SUGAR_TRANSPORT_1"/>
    <property type="match status" value="1"/>
</dbReference>
<evidence type="ECO:0000256" key="1">
    <source>
        <dbReference type="ARBA" id="ARBA00004651"/>
    </source>
</evidence>
<dbReference type="Pfam" id="PF07690">
    <property type="entry name" value="MFS_1"/>
    <property type="match status" value="1"/>
</dbReference>
<dbReference type="GO" id="GO:0005886">
    <property type="term" value="C:plasma membrane"/>
    <property type="evidence" value="ECO:0007669"/>
    <property type="project" value="UniProtKB-SubCell"/>
</dbReference>
<dbReference type="Proteomes" id="UP000732193">
    <property type="component" value="Unassembled WGS sequence"/>
</dbReference>
<feature type="transmembrane region" description="Helical" evidence="8">
    <location>
        <begin position="131"/>
        <end position="153"/>
    </location>
</feature>
<feature type="transmembrane region" description="Helical" evidence="8">
    <location>
        <begin position="42"/>
        <end position="62"/>
    </location>
</feature>
<accession>A0AAE2VV05</accession>
<keyword evidence="7 8" id="KW-0472">Membrane</keyword>
<dbReference type="PROSITE" id="PS50850">
    <property type="entry name" value="MFS"/>
    <property type="match status" value="1"/>
</dbReference>
<keyword evidence="8" id="KW-0997">Cell inner membrane</keyword>
<dbReference type="EMBL" id="JAFBRM010000001">
    <property type="protein sequence ID" value="MBM1711999.1"/>
    <property type="molecule type" value="Genomic_DNA"/>
</dbReference>
<evidence type="ECO:0000256" key="2">
    <source>
        <dbReference type="ARBA" id="ARBA00006236"/>
    </source>
</evidence>
<evidence type="ECO:0000256" key="7">
    <source>
        <dbReference type="ARBA" id="ARBA00023136"/>
    </source>
</evidence>
<organism evidence="10 11">
    <name type="scientific">Sulfitobacter geojensis</name>
    <dbReference type="NCBI Taxonomy" id="1342299"/>
    <lineage>
        <taxon>Bacteria</taxon>
        <taxon>Pseudomonadati</taxon>
        <taxon>Pseudomonadota</taxon>
        <taxon>Alphaproteobacteria</taxon>
        <taxon>Rhodobacterales</taxon>
        <taxon>Roseobacteraceae</taxon>
        <taxon>Sulfitobacter</taxon>
    </lineage>
</organism>
<comment type="subcellular location">
    <subcellularLocation>
        <location evidence="8">Cell inner membrane</location>
        <topology evidence="8">Multi-pass membrane protein</topology>
    </subcellularLocation>
    <subcellularLocation>
        <location evidence="1">Cell membrane</location>
        <topology evidence="1">Multi-pass membrane protein</topology>
    </subcellularLocation>
</comment>
<comment type="caution">
    <text evidence="10">The sequence shown here is derived from an EMBL/GenBank/DDBJ whole genome shotgun (WGS) entry which is preliminary data.</text>
</comment>
<dbReference type="InterPro" id="IPR036259">
    <property type="entry name" value="MFS_trans_sf"/>
</dbReference>
<dbReference type="GO" id="GO:0042910">
    <property type="term" value="F:xenobiotic transmembrane transporter activity"/>
    <property type="evidence" value="ECO:0007669"/>
    <property type="project" value="InterPro"/>
</dbReference>
<evidence type="ECO:0000259" key="9">
    <source>
        <dbReference type="PROSITE" id="PS50850"/>
    </source>
</evidence>
<evidence type="ECO:0000256" key="8">
    <source>
        <dbReference type="RuleBase" id="RU365088"/>
    </source>
</evidence>
<feature type="transmembrane region" description="Helical" evidence="8">
    <location>
        <begin position="246"/>
        <end position="266"/>
    </location>
</feature>
<feature type="transmembrane region" description="Helical" evidence="8">
    <location>
        <begin position="74"/>
        <end position="93"/>
    </location>
</feature>
<keyword evidence="3 8" id="KW-0813">Transport</keyword>
<dbReference type="NCBIfam" id="TIGR00710">
    <property type="entry name" value="efflux_Bcr_CflA"/>
    <property type="match status" value="1"/>
</dbReference>
<proteinExistence type="inferred from homology"/>
<protein>
    <recommendedName>
        <fullName evidence="8">Bcr/CflA family efflux transporter</fullName>
    </recommendedName>
</protein>
<evidence type="ECO:0000256" key="5">
    <source>
        <dbReference type="ARBA" id="ARBA00022692"/>
    </source>
</evidence>
<feature type="transmembrane region" description="Helical" evidence="8">
    <location>
        <begin position="365"/>
        <end position="387"/>
    </location>
</feature>
<comment type="similarity">
    <text evidence="2 8">Belongs to the major facilitator superfamily. Bcr/CmlA family.</text>
</comment>
<evidence type="ECO:0000256" key="6">
    <source>
        <dbReference type="ARBA" id="ARBA00022989"/>
    </source>
</evidence>
<gene>
    <name evidence="10" type="ORF">JQV55_00320</name>
</gene>
<evidence type="ECO:0000313" key="11">
    <source>
        <dbReference type="Proteomes" id="UP000732193"/>
    </source>
</evidence>
<keyword evidence="4" id="KW-1003">Cell membrane</keyword>
<dbReference type="CDD" id="cd17320">
    <property type="entry name" value="MFS_MdfA_MDR_like"/>
    <property type="match status" value="1"/>
</dbReference>
<reference evidence="10 11" key="1">
    <citation type="submission" date="2021-01" db="EMBL/GenBank/DDBJ databases">
        <title>Diatom-associated Roseobacters Show Island Model of Population Structure.</title>
        <authorList>
            <person name="Qu L."/>
            <person name="Feng X."/>
            <person name="Chen Y."/>
            <person name="Li L."/>
            <person name="Wang X."/>
            <person name="Hu Z."/>
            <person name="Wang H."/>
            <person name="Luo H."/>
        </authorList>
    </citation>
    <scope>NUCLEOTIDE SEQUENCE [LARGE SCALE GENOMIC DNA]</scope>
    <source>
        <strain evidence="10 11">TR60-84</strain>
    </source>
</reference>
<dbReference type="InterPro" id="IPR005829">
    <property type="entry name" value="Sugar_transporter_CS"/>
</dbReference>
<sequence>MDRGTPPTVLTLILLSGLSALVMNIFLPSLPHMAEYFGTSYATMQLTVPLYLLCSAVIQLFIGPISDNLGRRPVIIGGLVLFMLATLGCIFAPNTAVFLGFRIAQAVIATAMVLSRAVLRDLYTQDQAASKLGYVTMGMALVPMIAPAVGGAIEQVADWHVTFWLMFVIAGAVLVLVLWDMGETAKPSNISILKQFREYPELLRARRFWGYALAASFCSGAFFAYLGGAPFVGTIVFGLDPFWLGLYFGAPAIGYFCGNWITGLFATRFGVDMLVLCGCIAATLGSTLSLCILLMGLGTAETFFGMMTLVGLGNGLCIPNATAGMLSVRPHLAGTASGLGGAIMIGGGSALAVLAGQLLTPESGAYPLVLIMLATSFCGIISILFVIRRARILALQS</sequence>
<keyword evidence="6 8" id="KW-1133">Transmembrane helix</keyword>
<feature type="transmembrane region" description="Helical" evidence="8">
    <location>
        <begin position="273"/>
        <end position="297"/>
    </location>
</feature>
<evidence type="ECO:0000313" key="10">
    <source>
        <dbReference type="EMBL" id="MBM1711999.1"/>
    </source>
</evidence>
<evidence type="ECO:0000256" key="4">
    <source>
        <dbReference type="ARBA" id="ARBA00022475"/>
    </source>
</evidence>
<dbReference type="PANTHER" id="PTHR42718:SF46">
    <property type="entry name" value="BLR6921 PROTEIN"/>
    <property type="match status" value="1"/>
</dbReference>
<name>A0AAE2VV05_9RHOB</name>
<dbReference type="InterPro" id="IPR011701">
    <property type="entry name" value="MFS"/>
</dbReference>
<dbReference type="InterPro" id="IPR020846">
    <property type="entry name" value="MFS_dom"/>
</dbReference>